<dbReference type="AlphaFoldDB" id="A0A975MQ14"/>
<dbReference type="Proteomes" id="UP000676649">
    <property type="component" value="Chromosome"/>
</dbReference>
<protein>
    <submittedName>
        <fullName evidence="1">DUF2971 domain-containing protein</fullName>
    </submittedName>
</protein>
<dbReference type="EMBL" id="CP073754">
    <property type="protein sequence ID" value="QWF71862.1"/>
    <property type="molecule type" value="Genomic_DNA"/>
</dbReference>
<dbReference type="Pfam" id="PF11185">
    <property type="entry name" value="DUF2971"/>
    <property type="match status" value="1"/>
</dbReference>
<dbReference type="KEGG" id="mpad:KEF85_05215"/>
<accession>A0A975MQ14</accession>
<gene>
    <name evidence="1" type="ORF">KEF85_05215</name>
</gene>
<proteinExistence type="predicted"/>
<evidence type="ECO:0000313" key="1">
    <source>
        <dbReference type="EMBL" id="QWF71862.1"/>
    </source>
</evidence>
<dbReference type="RefSeq" id="WP_215583637.1">
    <property type="nucleotide sequence ID" value="NZ_CP073754.1"/>
</dbReference>
<organism evidence="1 2">
    <name type="scientific">Methylomonas paludis</name>
    <dbReference type="NCBI Taxonomy" id="1173101"/>
    <lineage>
        <taxon>Bacteria</taxon>
        <taxon>Pseudomonadati</taxon>
        <taxon>Pseudomonadota</taxon>
        <taxon>Gammaproteobacteria</taxon>
        <taxon>Methylococcales</taxon>
        <taxon>Methylococcaceae</taxon>
        <taxon>Methylomonas</taxon>
    </lineage>
</organism>
<dbReference type="InterPro" id="IPR021352">
    <property type="entry name" value="DUF2971"/>
</dbReference>
<reference evidence="1" key="1">
    <citation type="submission" date="2021-04" db="EMBL/GenBank/DDBJ databases">
        <title>Draft genome sequence data of methanotrophic Methylovulum sp. strain S1L and Methylomonas sp. strain S2AM isolated from boreal lake water columns.</title>
        <authorList>
            <person name="Rissanen A.J."/>
            <person name="Mangayil R."/>
            <person name="Svenning M.M."/>
            <person name="Khanongnuch R."/>
        </authorList>
    </citation>
    <scope>NUCLEOTIDE SEQUENCE</scope>
    <source>
        <strain evidence="1">S2AM</strain>
    </source>
</reference>
<name>A0A975MQ14_9GAMM</name>
<keyword evidence="2" id="KW-1185">Reference proteome</keyword>
<evidence type="ECO:0000313" key="2">
    <source>
        <dbReference type="Proteomes" id="UP000676649"/>
    </source>
</evidence>
<sequence length="235" mass="27370">MKLFHFTKKEFALLAIRDQRLKVAQIDKLNDPFEFRPYLHPDENEIDMFNRFKQWVSERTGILCFSRKSDNPVQWAHYGDSHQGVALEFCVNDDNVCEVKYSCEPVRIDLKKGRQDGGFLDKDYGDILLELATTKWEQWQYENEVRVFCPFNECQKVDDLWYESFGANMTLVGIVIGYNCHLTDEVIKSNLPPNYQISVTRVELDFSSFKVVETQKYTIKDPGQAAKPSQNAQAT</sequence>